<keyword evidence="4" id="KW-1185">Reference proteome</keyword>
<dbReference type="AlphaFoldDB" id="A0A250IAY5"/>
<reference evidence="3 4" key="1">
    <citation type="submission" date="2017-06" db="EMBL/GenBank/DDBJ databases">
        <authorList>
            <person name="Kim H.J."/>
            <person name="Triplett B.A."/>
        </authorList>
    </citation>
    <scope>NUCLEOTIDE SEQUENCE [LARGE SCALE GENOMIC DNA]</scope>
    <source>
        <strain evidence="3 4">DSM 14713</strain>
    </source>
</reference>
<dbReference type="KEGG" id="mbd:MEBOL_001743"/>
<name>A0A250IAY5_9BACT</name>
<dbReference type="InterPro" id="IPR024455">
    <property type="entry name" value="Phage_capsid"/>
</dbReference>
<dbReference type="OrthoDB" id="5486259at2"/>
<accession>A0A250IAY5</accession>
<dbReference type="Pfam" id="PF05065">
    <property type="entry name" value="Phage_capsid"/>
    <property type="match status" value="1"/>
</dbReference>
<dbReference type="SUPFAM" id="SSF56563">
    <property type="entry name" value="Major capsid protein gp5"/>
    <property type="match status" value="1"/>
</dbReference>
<evidence type="ECO:0000259" key="2">
    <source>
        <dbReference type="Pfam" id="PF05065"/>
    </source>
</evidence>
<organism evidence="3 4">
    <name type="scientific">Melittangium boletus DSM 14713</name>
    <dbReference type="NCBI Taxonomy" id="1294270"/>
    <lineage>
        <taxon>Bacteria</taxon>
        <taxon>Pseudomonadati</taxon>
        <taxon>Myxococcota</taxon>
        <taxon>Myxococcia</taxon>
        <taxon>Myxococcales</taxon>
        <taxon>Cystobacterineae</taxon>
        <taxon>Archangiaceae</taxon>
        <taxon>Melittangium</taxon>
    </lineage>
</organism>
<dbReference type="InterPro" id="IPR054612">
    <property type="entry name" value="Phage_capsid-like_C"/>
</dbReference>
<dbReference type="NCBIfam" id="TIGR01554">
    <property type="entry name" value="major_cap_HK97"/>
    <property type="match status" value="1"/>
</dbReference>
<evidence type="ECO:0000313" key="4">
    <source>
        <dbReference type="Proteomes" id="UP000217289"/>
    </source>
</evidence>
<dbReference type="EMBL" id="CP022163">
    <property type="protein sequence ID" value="ATB28297.1"/>
    <property type="molecule type" value="Genomic_DNA"/>
</dbReference>
<dbReference type="RefSeq" id="WP_095976996.1">
    <property type="nucleotide sequence ID" value="NZ_CP022163.1"/>
</dbReference>
<proteinExistence type="predicted"/>
<evidence type="ECO:0000256" key="1">
    <source>
        <dbReference type="ARBA" id="ARBA00004328"/>
    </source>
</evidence>
<evidence type="ECO:0000313" key="3">
    <source>
        <dbReference type="EMBL" id="ATB28297.1"/>
    </source>
</evidence>
<protein>
    <submittedName>
        <fullName evidence="3">Phage capsid protein</fullName>
    </submittedName>
</protein>
<gene>
    <name evidence="3" type="ORF">MEBOL_001743</name>
</gene>
<feature type="domain" description="Phage capsid-like C-terminal" evidence="2">
    <location>
        <begin position="95"/>
        <end position="358"/>
    </location>
</feature>
<dbReference type="Gene3D" id="3.30.2400.10">
    <property type="entry name" value="Major capsid protein gp5"/>
    <property type="match status" value="1"/>
</dbReference>
<dbReference type="Proteomes" id="UP000217289">
    <property type="component" value="Chromosome"/>
</dbReference>
<comment type="subcellular location">
    <subcellularLocation>
        <location evidence="1">Virion</location>
    </subcellularLocation>
</comment>
<dbReference type="Gene3D" id="3.30.2320.10">
    <property type="entry name" value="hypothetical protein PF0899 domain"/>
    <property type="match status" value="1"/>
</dbReference>
<sequence length="365" mass="39386">MNRQQITEMVKALGPEVARELVDAASRSAPGRMGRGRATHEGSVYASVANFGAFTKSVIAVGRRTGTGELLEAAKHFGNADTQKAVQLSKFDSAGVLVPIQQSGELIEFLRPEAALLKLGVRTQPFKGELHMGRQTGTSVFKWVGEGETVPRSAPKYGKLVLKAHKGMVLTDISNDLLRTPGVGDAGVGEDIRATVADGLDEAGFNGDGTGAAPKGLFAQLDPTQVFASTGTTAAAYLADIDKAVELPLTAHVRMGTAAWVIHPTRATALMQLKDTGIFIFRQEMLDKGTIRGFPFVMTTRVPVNRIVYSSDWRQFIYGIDEDLILSEHDTRAEHDETTIRAIVKGDFKLRQPKAFSSITYSPEG</sequence>